<dbReference type="Proteomes" id="UP000245683">
    <property type="component" value="Unassembled WGS sequence"/>
</dbReference>
<dbReference type="EMBL" id="QGSV01000200">
    <property type="protein sequence ID" value="PWU47174.1"/>
    <property type="molecule type" value="Genomic_DNA"/>
</dbReference>
<sequence>MTDSAGGAAGIPLLGGAVLLLASGVGLRLHRVEAAPPRLIRRVVRPHRAGRLPVSRQIRCP</sequence>
<gene>
    <name evidence="1" type="ORF">DLJ46_15460</name>
</gene>
<organism evidence="1 2">
    <name type="scientific">Micromonospora globispora</name>
    <dbReference type="NCBI Taxonomy" id="1450148"/>
    <lineage>
        <taxon>Bacteria</taxon>
        <taxon>Bacillati</taxon>
        <taxon>Actinomycetota</taxon>
        <taxon>Actinomycetes</taxon>
        <taxon>Micromonosporales</taxon>
        <taxon>Micromonosporaceae</taxon>
        <taxon>Micromonospora</taxon>
    </lineage>
</organism>
<comment type="caution">
    <text evidence="1">The sequence shown here is derived from an EMBL/GenBank/DDBJ whole genome shotgun (WGS) entry which is preliminary data.</text>
</comment>
<evidence type="ECO:0000313" key="2">
    <source>
        <dbReference type="Proteomes" id="UP000245683"/>
    </source>
</evidence>
<proteinExistence type="predicted"/>
<reference evidence="2" key="1">
    <citation type="submission" date="2018-05" db="EMBL/GenBank/DDBJ databases">
        <title>Micromonospora globispora sp. nov. and Micromonospora rugosa sp. nov., isolated from marine sediment.</title>
        <authorList>
            <person name="Carro L."/>
            <person name="Aysel V."/>
            <person name="Cetin D."/>
            <person name="Igual J.M."/>
            <person name="Klenk H.-P."/>
            <person name="Trujillo M.E."/>
            <person name="Sahin N."/>
        </authorList>
    </citation>
    <scope>NUCLEOTIDE SEQUENCE [LARGE SCALE GENOMIC DNA]</scope>
    <source>
        <strain evidence="2">S2904</strain>
    </source>
</reference>
<accession>A0A317K4C7</accession>
<keyword evidence="2" id="KW-1185">Reference proteome</keyword>
<evidence type="ECO:0000313" key="1">
    <source>
        <dbReference type="EMBL" id="PWU47174.1"/>
    </source>
</evidence>
<protein>
    <submittedName>
        <fullName evidence="1">Uncharacterized protein</fullName>
    </submittedName>
</protein>
<name>A0A317K4C7_9ACTN</name>
<dbReference type="AlphaFoldDB" id="A0A317K4C7"/>